<keyword evidence="1" id="KW-1133">Transmembrane helix</keyword>
<dbReference type="eggNOG" id="ENOG5031SFZ">
    <property type="taxonomic scope" value="Bacteria"/>
</dbReference>
<dbReference type="AlphaFoldDB" id="W5XXP5"/>
<dbReference type="HOGENOM" id="CLU_887719_0_0_11"/>
<name>W5XXP5_9CORY</name>
<dbReference type="EMBL" id="CP004353">
    <property type="protein sequence ID" value="AHI21811.1"/>
    <property type="molecule type" value="Genomic_DNA"/>
</dbReference>
<keyword evidence="1" id="KW-0472">Membrane</keyword>
<dbReference type="InterPro" id="IPR021424">
    <property type="entry name" value="PorA"/>
</dbReference>
<dbReference type="Pfam" id="PF11271">
    <property type="entry name" value="PorA"/>
    <property type="match status" value="1"/>
</dbReference>
<reference evidence="2 3" key="1">
    <citation type="submission" date="2013-02" db="EMBL/GenBank/DDBJ databases">
        <title>The complete genome sequence of Corynebacterium vitaeruminis DSM 20294.</title>
        <authorList>
            <person name="Ruckert C."/>
            <person name="Albersmeier A."/>
            <person name="Kalinowski J."/>
        </authorList>
    </citation>
    <scope>NUCLEOTIDE SEQUENCE [LARGE SCALE GENOMIC DNA]</scope>
    <source>
        <strain evidence="3">ATCC 10234</strain>
    </source>
</reference>
<keyword evidence="1" id="KW-0812">Transmembrane</keyword>
<dbReference type="PATRIC" id="fig|1224164.3.peg.410"/>
<evidence type="ECO:0008006" key="4">
    <source>
        <dbReference type="Google" id="ProtNLM"/>
    </source>
</evidence>
<dbReference type="Proteomes" id="UP000019222">
    <property type="component" value="Chromosome"/>
</dbReference>
<protein>
    <recommendedName>
        <fullName evidence="4">DUF3068 domain-containing protein</fullName>
    </recommendedName>
</protein>
<dbReference type="RefSeq" id="WP_025251871.1">
    <property type="nucleotide sequence ID" value="NZ_CP004353.1"/>
</dbReference>
<dbReference type="STRING" id="1224164.B843_02095"/>
<evidence type="ECO:0000313" key="3">
    <source>
        <dbReference type="Proteomes" id="UP000019222"/>
    </source>
</evidence>
<proteinExistence type="predicted"/>
<organism evidence="2 3">
    <name type="scientific">Corynebacterium vitaeruminis DSM 20294</name>
    <dbReference type="NCBI Taxonomy" id="1224164"/>
    <lineage>
        <taxon>Bacteria</taxon>
        <taxon>Bacillati</taxon>
        <taxon>Actinomycetota</taxon>
        <taxon>Actinomycetes</taxon>
        <taxon>Mycobacteriales</taxon>
        <taxon>Corynebacteriaceae</taxon>
        <taxon>Corynebacterium</taxon>
    </lineage>
</organism>
<keyword evidence="3" id="KW-1185">Reference proteome</keyword>
<sequence length="329" mass="35773">MLPSSRIASILTVCAGAAMAVWGGLAPQIIDYDARMPVDLENTTLTISDSSATTRLINDGRQLTVGVNRQFHAELLPPVDDDTVTARVGLTDSRVSNQDDLNRLISASVWSYSFDRTTGEATSQATVNNQLASEDETVDVNGLWVKFPSDAEQTTYQVFDPVLRDSAPAVFQDSSEQDGRTIYRYHQEISPTNVAERYSSVFNTIDVTSSSDGSSDSAESDADTSTQAYLYHSGTRDYYVDQVTGLIVNVEENIDDYYGDKDGNKLEQALLFDGQGSQEQTDALIAQAATVHDGHVARIVNYVVLAVGILLAILGLAGTFGIFKRKRTS</sequence>
<evidence type="ECO:0000313" key="2">
    <source>
        <dbReference type="EMBL" id="AHI21811.1"/>
    </source>
</evidence>
<gene>
    <name evidence="2" type="ORF">B843_02095</name>
</gene>
<accession>W5XXP5</accession>
<dbReference type="KEGG" id="cvt:B843_02095"/>
<evidence type="ECO:0000256" key="1">
    <source>
        <dbReference type="SAM" id="Phobius"/>
    </source>
</evidence>
<feature type="transmembrane region" description="Helical" evidence="1">
    <location>
        <begin position="299"/>
        <end position="323"/>
    </location>
</feature>